<dbReference type="AlphaFoldDB" id="A0A940WL38"/>
<keyword evidence="4" id="KW-1185">Reference proteome</keyword>
<accession>A0A940WL38</accession>
<sequence>MKKVARAAAAVTLTALVSGSAALVATESGASTTAPAPAPVHERSAGRAATPGNPAAGRHRRFGMGVHGEATFRRKNGTFAERTWQRGTVTAKGASALTVRSADGVTWTWTIDAGTRIRHDGGRAALDAVAVGDAVRVLGAPVPAPSNPPSSGGPSADVPGTPSTGASESPFTSEAPPGAPAAVVAARTRTTQGN</sequence>
<evidence type="ECO:0000256" key="1">
    <source>
        <dbReference type="SAM" id="MobiDB-lite"/>
    </source>
</evidence>
<organism evidence="3 4">
    <name type="scientific">Microbispora oryzae</name>
    <dbReference type="NCBI Taxonomy" id="2806554"/>
    <lineage>
        <taxon>Bacteria</taxon>
        <taxon>Bacillati</taxon>
        <taxon>Actinomycetota</taxon>
        <taxon>Actinomycetes</taxon>
        <taxon>Streptosporangiales</taxon>
        <taxon>Streptosporangiaceae</taxon>
        <taxon>Microbispora</taxon>
    </lineage>
</organism>
<reference evidence="3" key="1">
    <citation type="submission" date="2021-02" db="EMBL/GenBank/DDBJ databases">
        <title>Draft genome sequence of Microbispora sp. RL4-1S isolated from rice leaves in Thailand.</title>
        <authorList>
            <person name="Muangham S."/>
            <person name="Duangmal K."/>
        </authorList>
    </citation>
    <scope>NUCLEOTIDE SEQUENCE</scope>
    <source>
        <strain evidence="3">RL4-1S</strain>
    </source>
</reference>
<protein>
    <recommendedName>
        <fullName evidence="5">DUF5666 domain-containing protein</fullName>
    </recommendedName>
</protein>
<comment type="caution">
    <text evidence="3">The sequence shown here is derived from an EMBL/GenBank/DDBJ whole genome shotgun (WGS) entry which is preliminary data.</text>
</comment>
<keyword evidence="2" id="KW-0732">Signal</keyword>
<feature type="region of interest" description="Disordered" evidence="1">
    <location>
        <begin position="29"/>
        <end position="61"/>
    </location>
</feature>
<feature type="region of interest" description="Disordered" evidence="1">
    <location>
        <begin position="140"/>
        <end position="194"/>
    </location>
</feature>
<evidence type="ECO:0000256" key="2">
    <source>
        <dbReference type="SAM" id="SignalP"/>
    </source>
</evidence>
<feature type="compositionally biased region" description="Polar residues" evidence="1">
    <location>
        <begin position="161"/>
        <end position="172"/>
    </location>
</feature>
<evidence type="ECO:0000313" key="3">
    <source>
        <dbReference type="EMBL" id="MBP2704898.1"/>
    </source>
</evidence>
<proteinExistence type="predicted"/>
<feature type="signal peptide" evidence="2">
    <location>
        <begin position="1"/>
        <end position="24"/>
    </location>
</feature>
<name>A0A940WL38_9ACTN</name>
<feature type="chain" id="PRO_5039214037" description="DUF5666 domain-containing protein" evidence="2">
    <location>
        <begin position="25"/>
        <end position="194"/>
    </location>
</feature>
<dbReference type="RefSeq" id="WP_210156177.1">
    <property type="nucleotide sequence ID" value="NZ_JAFCNB010000006.1"/>
</dbReference>
<evidence type="ECO:0008006" key="5">
    <source>
        <dbReference type="Google" id="ProtNLM"/>
    </source>
</evidence>
<gene>
    <name evidence="3" type="ORF">JOL79_13845</name>
</gene>
<evidence type="ECO:0000313" key="4">
    <source>
        <dbReference type="Proteomes" id="UP000674234"/>
    </source>
</evidence>
<dbReference type="EMBL" id="JAFCNB010000006">
    <property type="protein sequence ID" value="MBP2704898.1"/>
    <property type="molecule type" value="Genomic_DNA"/>
</dbReference>
<dbReference type="Proteomes" id="UP000674234">
    <property type="component" value="Unassembled WGS sequence"/>
</dbReference>